<proteinExistence type="predicted"/>
<name>A0A2N0QNQ2_9GLOM</name>
<dbReference type="Pfam" id="PF01842">
    <property type="entry name" value="ACT"/>
    <property type="match status" value="1"/>
</dbReference>
<dbReference type="CDD" id="cd04875">
    <property type="entry name" value="ACT_F4HF-DF"/>
    <property type="match status" value="1"/>
</dbReference>
<evidence type="ECO:0000313" key="3">
    <source>
        <dbReference type="Proteomes" id="UP000232688"/>
    </source>
</evidence>
<dbReference type="GO" id="GO:0006189">
    <property type="term" value="P:'de novo' IMP biosynthetic process"/>
    <property type="evidence" value="ECO:0007669"/>
    <property type="project" value="InterPro"/>
</dbReference>
<dbReference type="InterPro" id="IPR002912">
    <property type="entry name" value="ACT_dom"/>
</dbReference>
<comment type="caution">
    <text evidence="2">The sequence shown here is derived from an EMBL/GenBank/DDBJ whole genome shotgun (WGS) entry which is preliminary data.</text>
</comment>
<dbReference type="GO" id="GO:0046394">
    <property type="term" value="P:carboxylic acid biosynthetic process"/>
    <property type="evidence" value="ECO:0007669"/>
    <property type="project" value="UniProtKB-ARBA"/>
</dbReference>
<gene>
    <name evidence="2" type="ORF">RhiirA1_480955</name>
</gene>
<dbReference type="EMBL" id="LLXH01005338">
    <property type="protein sequence ID" value="PKC52679.1"/>
    <property type="molecule type" value="Genomic_DNA"/>
</dbReference>
<dbReference type="GO" id="GO:0008864">
    <property type="term" value="F:formyltetrahydrofolate deformylase activity"/>
    <property type="evidence" value="ECO:0007669"/>
    <property type="project" value="InterPro"/>
</dbReference>
<dbReference type="InterPro" id="IPR045865">
    <property type="entry name" value="ACT-like_dom_sf"/>
</dbReference>
<dbReference type="InterPro" id="IPR004810">
    <property type="entry name" value="PurU"/>
</dbReference>
<dbReference type="Proteomes" id="UP000232688">
    <property type="component" value="Unassembled WGS sequence"/>
</dbReference>
<dbReference type="AlphaFoldDB" id="A0A2N0QNQ2"/>
<evidence type="ECO:0000259" key="1">
    <source>
        <dbReference type="PROSITE" id="PS51671"/>
    </source>
</evidence>
<dbReference type="Gene3D" id="3.30.70.260">
    <property type="match status" value="1"/>
</dbReference>
<protein>
    <recommendedName>
        <fullName evidence="1">ACT domain-containing protein</fullName>
    </recommendedName>
</protein>
<reference evidence="2 3" key="1">
    <citation type="submission" date="2017-10" db="EMBL/GenBank/DDBJ databases">
        <title>Extensive intraspecific genome diversity in a model arbuscular mycorrhizal fungus.</title>
        <authorList>
            <person name="Chen E.C.H."/>
            <person name="Morin E."/>
            <person name="Baudet D."/>
            <person name="Noel J."/>
            <person name="Ndikumana S."/>
            <person name="Charron P."/>
            <person name="St-Onge C."/>
            <person name="Giorgi J."/>
            <person name="Grigoriev I.V."/>
            <person name="Roux C."/>
            <person name="Martin F.M."/>
            <person name="Corradi N."/>
        </authorList>
    </citation>
    <scope>NUCLEOTIDE SEQUENCE [LARGE SCALE GENOMIC DNA]</scope>
    <source>
        <strain evidence="2 3">A1</strain>
    </source>
</reference>
<dbReference type="InterPro" id="IPR044074">
    <property type="entry name" value="PurU_ACT"/>
</dbReference>
<dbReference type="VEuPathDB" id="FungiDB:RhiirA1_480955"/>
<organism evidence="2 3">
    <name type="scientific">Rhizophagus irregularis</name>
    <dbReference type="NCBI Taxonomy" id="588596"/>
    <lineage>
        <taxon>Eukaryota</taxon>
        <taxon>Fungi</taxon>
        <taxon>Fungi incertae sedis</taxon>
        <taxon>Mucoromycota</taxon>
        <taxon>Glomeromycotina</taxon>
        <taxon>Glomeromycetes</taxon>
        <taxon>Glomerales</taxon>
        <taxon>Glomeraceae</taxon>
        <taxon>Rhizophagus</taxon>
    </lineage>
</organism>
<dbReference type="SUPFAM" id="SSF55021">
    <property type="entry name" value="ACT-like"/>
    <property type="match status" value="1"/>
</dbReference>
<feature type="domain" description="ACT" evidence="1">
    <location>
        <begin position="14"/>
        <end position="67"/>
    </location>
</feature>
<reference evidence="2 3" key="2">
    <citation type="submission" date="2017-10" db="EMBL/GenBank/DDBJ databases">
        <title>Genome analyses suggest a sexual origin of heterokaryosis in a supposedly ancient asexual fungus.</title>
        <authorList>
            <person name="Corradi N."/>
            <person name="Sedzielewska K."/>
            <person name="Noel J."/>
            <person name="Charron P."/>
            <person name="Farinelli L."/>
            <person name="Marton T."/>
            <person name="Kruger M."/>
            <person name="Pelin A."/>
            <person name="Brachmann A."/>
            <person name="Corradi N."/>
        </authorList>
    </citation>
    <scope>NUCLEOTIDE SEQUENCE [LARGE SCALE GENOMIC DNA]</scope>
    <source>
        <strain evidence="2 3">A1</strain>
    </source>
</reference>
<dbReference type="PROSITE" id="PS51671">
    <property type="entry name" value="ACT"/>
    <property type="match status" value="1"/>
</dbReference>
<sequence length="67" mass="7652">MALNNAKKLENHARLLVKCPDKPGIVSVLSTFLYKHNANIIESSQYSSDPENGTFFIRIEYHCENLQ</sequence>
<feature type="non-terminal residue" evidence="2">
    <location>
        <position position="67"/>
    </location>
</feature>
<dbReference type="GO" id="GO:0006520">
    <property type="term" value="P:amino acid metabolic process"/>
    <property type="evidence" value="ECO:0007669"/>
    <property type="project" value="UniProtKB-ARBA"/>
</dbReference>
<dbReference type="PRINTS" id="PR01575">
    <property type="entry name" value="FFH4HYDRLASE"/>
</dbReference>
<evidence type="ECO:0000313" key="2">
    <source>
        <dbReference type="EMBL" id="PKC52679.1"/>
    </source>
</evidence>
<accession>A0A2N0QNQ2</accession>